<dbReference type="SUPFAM" id="SSF51905">
    <property type="entry name" value="FAD/NAD(P)-binding domain"/>
    <property type="match status" value="1"/>
</dbReference>
<dbReference type="SUPFAM" id="SSF56425">
    <property type="entry name" value="Succinate dehydrogenase/fumarate reductase flavoprotein, catalytic domain"/>
    <property type="match status" value="1"/>
</dbReference>
<dbReference type="PANTHER" id="PTHR43400">
    <property type="entry name" value="FUMARATE REDUCTASE"/>
    <property type="match status" value="1"/>
</dbReference>
<reference evidence="6 7" key="1">
    <citation type="submission" date="2015-05" db="EMBL/GenBank/DDBJ databases">
        <title>Distinctive expansion of gene families associated with plant cell wall degradation and secondary metabolism in the genomes of grapevine trunk pathogens.</title>
        <authorList>
            <person name="Lawrence D.P."/>
            <person name="Travadon R."/>
            <person name="Rolshausen P.E."/>
            <person name="Baumgartner K."/>
        </authorList>
    </citation>
    <scope>NUCLEOTIDE SEQUENCE [LARGE SCALE GENOMIC DNA]</scope>
    <source>
        <strain evidence="6">DA912</strain>
    </source>
</reference>
<feature type="domain" description="FAD-dependent oxidoreductase 2 FAD-binding" evidence="5">
    <location>
        <begin position="28"/>
        <end position="330"/>
    </location>
</feature>
<evidence type="ECO:0000259" key="5">
    <source>
        <dbReference type="Pfam" id="PF00890"/>
    </source>
</evidence>
<dbReference type="Pfam" id="PF00890">
    <property type="entry name" value="FAD_binding_2"/>
    <property type="match status" value="1"/>
</dbReference>
<comment type="caution">
    <text evidence="6">The sequence shown here is derived from an EMBL/GenBank/DDBJ whole genome shotgun (WGS) entry which is preliminary data.</text>
</comment>
<evidence type="ECO:0000256" key="4">
    <source>
        <dbReference type="ARBA" id="ARBA00023002"/>
    </source>
</evidence>
<evidence type="ECO:0000256" key="2">
    <source>
        <dbReference type="ARBA" id="ARBA00022630"/>
    </source>
</evidence>
<dbReference type="OrthoDB" id="7777654at2759"/>
<dbReference type="EMBL" id="LCUC01000645">
    <property type="protein sequence ID" value="KKY29719.1"/>
    <property type="molecule type" value="Genomic_DNA"/>
</dbReference>
<keyword evidence="2" id="KW-0285">Flavoprotein</keyword>
<accession>A0A0G2F672</accession>
<name>A0A0G2F672_9PEZI</name>
<evidence type="ECO:0000256" key="3">
    <source>
        <dbReference type="ARBA" id="ARBA00022827"/>
    </source>
</evidence>
<dbReference type="Proteomes" id="UP000034680">
    <property type="component" value="Unassembled WGS sequence"/>
</dbReference>
<evidence type="ECO:0000256" key="1">
    <source>
        <dbReference type="ARBA" id="ARBA00001974"/>
    </source>
</evidence>
<reference evidence="6 7" key="2">
    <citation type="submission" date="2015-05" db="EMBL/GenBank/DDBJ databases">
        <authorList>
            <person name="Morales-Cruz A."/>
            <person name="Amrine K.C."/>
            <person name="Cantu D."/>
        </authorList>
    </citation>
    <scope>NUCLEOTIDE SEQUENCE [LARGE SCALE GENOMIC DNA]</scope>
    <source>
        <strain evidence="6">DA912</strain>
    </source>
</reference>
<dbReference type="Gene3D" id="3.90.700.10">
    <property type="entry name" value="Succinate dehydrogenase/fumarate reductase flavoprotein, catalytic domain"/>
    <property type="match status" value="1"/>
</dbReference>
<dbReference type="PANTHER" id="PTHR43400:SF7">
    <property type="entry name" value="FAD-DEPENDENT OXIDOREDUCTASE 2 FAD BINDING DOMAIN-CONTAINING PROTEIN"/>
    <property type="match status" value="1"/>
</dbReference>
<evidence type="ECO:0000313" key="7">
    <source>
        <dbReference type="Proteomes" id="UP000034680"/>
    </source>
</evidence>
<keyword evidence="7" id="KW-1185">Reference proteome</keyword>
<sequence length="377" mass="42251">MASNSPVAGSMTTINFLEECSRLDKKCSVALIEAGKHGERCGASRWTMAYLRLDKDNRFDDKWKDEMALVSNNLADQDYCHKMEQEVPDTAQYLLDHGVKLNHYDEPNVLLEFNTKQHFVSPEGGGHAIINALFTHIQKFTNVDLIWETMGEKLLTSEDGEVCGVKSRLARYVGPRTEHLELIAPGLKYNTGRGLQMALDVGAAVAGSMSGMHCELVDARASKPDAVVWGHNYGIVVNGECRRFFDEGRRHLFATFEMIALETWRHHDSKAYFVTDAPIMDRFRPGWVYDTTDLEPEQADTVEELAAKLGLEPRSLRATVDQFNVAVDKNTPFDLMALDGKATTGLSPDKTNWARPIETPPFFGYPLKPQLTFTADS</sequence>
<protein>
    <submittedName>
        <fullName evidence="6">Putative fumarate reductase flavoprotein subunit</fullName>
    </submittedName>
</protein>
<gene>
    <name evidence="6" type="ORF">UCDDA912_g10354</name>
</gene>
<dbReference type="AlphaFoldDB" id="A0A0G2F672"/>
<dbReference type="GO" id="GO:0016491">
    <property type="term" value="F:oxidoreductase activity"/>
    <property type="evidence" value="ECO:0007669"/>
    <property type="project" value="UniProtKB-KW"/>
</dbReference>
<keyword evidence="4" id="KW-0560">Oxidoreductase</keyword>
<dbReference type="STRING" id="1214573.A0A0G2F672"/>
<dbReference type="InterPro" id="IPR036188">
    <property type="entry name" value="FAD/NAD-bd_sf"/>
</dbReference>
<comment type="cofactor">
    <cofactor evidence="1">
        <name>FAD</name>
        <dbReference type="ChEBI" id="CHEBI:57692"/>
    </cofactor>
</comment>
<dbReference type="InterPro" id="IPR003953">
    <property type="entry name" value="FAD-dep_OxRdtase_2_FAD-bd"/>
</dbReference>
<dbReference type="Gene3D" id="3.50.50.60">
    <property type="entry name" value="FAD/NAD(P)-binding domain"/>
    <property type="match status" value="2"/>
</dbReference>
<organism evidence="6 7">
    <name type="scientific">Diaporthe ampelina</name>
    <dbReference type="NCBI Taxonomy" id="1214573"/>
    <lineage>
        <taxon>Eukaryota</taxon>
        <taxon>Fungi</taxon>
        <taxon>Dikarya</taxon>
        <taxon>Ascomycota</taxon>
        <taxon>Pezizomycotina</taxon>
        <taxon>Sordariomycetes</taxon>
        <taxon>Sordariomycetidae</taxon>
        <taxon>Diaporthales</taxon>
        <taxon>Diaporthaceae</taxon>
        <taxon>Diaporthe</taxon>
    </lineage>
</organism>
<proteinExistence type="predicted"/>
<evidence type="ECO:0000313" key="6">
    <source>
        <dbReference type="EMBL" id="KKY29719.1"/>
    </source>
</evidence>
<keyword evidence="3" id="KW-0274">FAD</keyword>
<dbReference type="InterPro" id="IPR050315">
    <property type="entry name" value="FAD-oxidoreductase_2"/>
</dbReference>
<dbReference type="InterPro" id="IPR027477">
    <property type="entry name" value="Succ_DH/fumarate_Rdtase_cat_sf"/>
</dbReference>